<evidence type="ECO:0000313" key="8">
    <source>
        <dbReference type="Proteomes" id="UP000437736"/>
    </source>
</evidence>
<sequence>TTSTRPDNLALTLAERSGRGPVMVFDPEGLAGPLPAGMTQLRWPLWRGCEAPGVAIARAEILVGDGSGSGVENSNFWRNQAVAVTRCLLHAAALAGAGPDVLYRWSHTAGHARAALEVLGGHPGASAGWDSALDAVISHDPRTRDSIWSMVANAFALLADPQVRTTLDPAAGKALDPTALIALGGTVYLLGTASGAGRSTSRLVAALVEDLVGAARHLAARSPGQRLDPPLTMVLDEAANYPLECLPGLMAEGGGSGIATVTVLQSLAQARDRWGREAAQAIWDAAIVKVVLGGSANAEDLADLSRMLGERAEQEWSRTLHPHQPGASLSSSTRWRPVVEVAQLRALPFGQALLILRAAPPILLRLSPWTARRDHHRLEAGRAAWEQAAVGA</sequence>
<dbReference type="InterPro" id="IPR051539">
    <property type="entry name" value="T4SS-coupling_protein"/>
</dbReference>
<evidence type="ECO:0000256" key="4">
    <source>
        <dbReference type="ARBA" id="ARBA00022989"/>
    </source>
</evidence>
<evidence type="ECO:0000256" key="1">
    <source>
        <dbReference type="ARBA" id="ARBA00004651"/>
    </source>
</evidence>
<feature type="domain" description="TraD/TraG TraM recognition site" evidence="6">
    <location>
        <begin position="230"/>
        <end position="348"/>
    </location>
</feature>
<feature type="non-terminal residue" evidence="7">
    <location>
        <position position="1"/>
    </location>
</feature>
<keyword evidence="2" id="KW-1003">Cell membrane</keyword>
<keyword evidence="4" id="KW-1133">Transmembrane helix</keyword>
<dbReference type="Gene3D" id="3.40.50.300">
    <property type="entry name" value="P-loop containing nucleotide triphosphate hydrolases"/>
    <property type="match status" value="1"/>
</dbReference>
<dbReference type="EMBL" id="WJHE01000352">
    <property type="protein sequence ID" value="MST32656.1"/>
    <property type="molecule type" value="Genomic_DNA"/>
</dbReference>
<dbReference type="Pfam" id="PF12696">
    <property type="entry name" value="TraG-D_C"/>
    <property type="match status" value="1"/>
</dbReference>
<reference evidence="7 8" key="1">
    <citation type="submission" date="2019-11" db="EMBL/GenBank/DDBJ databases">
        <title>Acidiferrimicrobium australis gen. nov., sp. nov., an acidophilic and obligately heterotrophic, member of the Actinobacteria that catalyses dissimilatory oxido- reduction of iron isolated from metal-rich acidic water in Chile.</title>
        <authorList>
            <person name="Gonzalez D."/>
            <person name="Huber K."/>
            <person name="Hedrich S."/>
            <person name="Rojas-Villalobos C."/>
            <person name="Quatrini R."/>
            <person name="Dinamarca M.A."/>
            <person name="Schwarz A."/>
            <person name="Canales C."/>
            <person name="Nancucheo I."/>
        </authorList>
    </citation>
    <scope>NUCLEOTIDE SEQUENCE [LARGE SCALE GENOMIC DNA]</scope>
    <source>
        <strain evidence="7 8">USS-CCA1</strain>
    </source>
</reference>
<keyword evidence="5" id="KW-0472">Membrane</keyword>
<accession>A0ABW9QSQ0</accession>
<organism evidence="7 8">
    <name type="scientific">Acidiferrimicrobium australe</name>
    <dbReference type="NCBI Taxonomy" id="2664430"/>
    <lineage>
        <taxon>Bacteria</taxon>
        <taxon>Bacillati</taxon>
        <taxon>Actinomycetota</taxon>
        <taxon>Acidimicrobiia</taxon>
        <taxon>Acidimicrobiales</taxon>
        <taxon>Acidimicrobiaceae</taxon>
        <taxon>Acidiferrimicrobium</taxon>
    </lineage>
</organism>
<comment type="caution">
    <text evidence="7">The sequence shown here is derived from an EMBL/GenBank/DDBJ whole genome shotgun (WGS) entry which is preliminary data.</text>
</comment>
<dbReference type="InterPro" id="IPR027417">
    <property type="entry name" value="P-loop_NTPase"/>
</dbReference>
<evidence type="ECO:0000256" key="2">
    <source>
        <dbReference type="ARBA" id="ARBA00022475"/>
    </source>
</evidence>
<dbReference type="PANTHER" id="PTHR37937">
    <property type="entry name" value="CONJUGATIVE TRANSFER: DNA TRANSPORT"/>
    <property type="match status" value="1"/>
</dbReference>
<dbReference type="InterPro" id="IPR032689">
    <property type="entry name" value="TraG-D_C"/>
</dbReference>
<gene>
    <name evidence="7" type="ORF">GHK86_07970</name>
</gene>
<dbReference type="CDD" id="cd01127">
    <property type="entry name" value="TrwB_TraG_TraD_VirD4"/>
    <property type="match status" value="1"/>
</dbReference>
<dbReference type="PANTHER" id="PTHR37937:SF1">
    <property type="entry name" value="CONJUGATIVE TRANSFER: DNA TRANSPORT"/>
    <property type="match status" value="1"/>
</dbReference>
<dbReference type="Proteomes" id="UP000437736">
    <property type="component" value="Unassembled WGS sequence"/>
</dbReference>
<evidence type="ECO:0000256" key="3">
    <source>
        <dbReference type="ARBA" id="ARBA00022692"/>
    </source>
</evidence>
<name>A0ABW9QSQ0_9ACTN</name>
<evidence type="ECO:0000256" key="5">
    <source>
        <dbReference type="ARBA" id="ARBA00023136"/>
    </source>
</evidence>
<proteinExistence type="predicted"/>
<keyword evidence="3" id="KW-0812">Transmembrane</keyword>
<comment type="subcellular location">
    <subcellularLocation>
        <location evidence="1">Cell membrane</location>
        <topology evidence="1">Multi-pass membrane protein</topology>
    </subcellularLocation>
</comment>
<evidence type="ECO:0000313" key="7">
    <source>
        <dbReference type="EMBL" id="MST32656.1"/>
    </source>
</evidence>
<keyword evidence="8" id="KW-1185">Reference proteome</keyword>
<evidence type="ECO:0000259" key="6">
    <source>
        <dbReference type="Pfam" id="PF12696"/>
    </source>
</evidence>
<dbReference type="SUPFAM" id="SSF52540">
    <property type="entry name" value="P-loop containing nucleoside triphosphate hydrolases"/>
    <property type="match status" value="1"/>
</dbReference>
<protein>
    <submittedName>
        <fullName evidence="7">TraM recognition domain-containing protein</fullName>
    </submittedName>
</protein>